<feature type="compositionally biased region" description="Basic and acidic residues" evidence="12">
    <location>
        <begin position="812"/>
        <end position="828"/>
    </location>
</feature>
<dbReference type="Pfam" id="PF12796">
    <property type="entry name" value="Ank_2"/>
    <property type="match status" value="2"/>
</dbReference>
<keyword evidence="7" id="KW-0560">Oxidoreductase</keyword>
<feature type="repeat" description="ANK" evidence="11">
    <location>
        <begin position="428"/>
        <end position="446"/>
    </location>
</feature>
<feature type="domain" description="NAD-dependent epimerase/dehydratase" evidence="14">
    <location>
        <begin position="6"/>
        <end position="160"/>
    </location>
</feature>
<dbReference type="Gene3D" id="3.40.50.720">
    <property type="entry name" value="NAD(P)-binding Rossmann-like Domain"/>
    <property type="match status" value="1"/>
</dbReference>
<dbReference type="GO" id="GO:0005886">
    <property type="term" value="C:plasma membrane"/>
    <property type="evidence" value="ECO:0007669"/>
    <property type="project" value="UniProtKB-SubCell"/>
</dbReference>
<keyword evidence="3 13" id="KW-0812">Transmembrane</keyword>
<dbReference type="SUPFAM" id="SSF51735">
    <property type="entry name" value="NAD(P)-binding Rossmann-fold domains"/>
    <property type="match status" value="1"/>
</dbReference>
<keyword evidence="8 11" id="KW-0040">ANK repeat</keyword>
<feature type="transmembrane region" description="Helical" evidence="13">
    <location>
        <begin position="746"/>
        <end position="766"/>
    </location>
</feature>
<evidence type="ECO:0000256" key="5">
    <source>
        <dbReference type="ARBA" id="ARBA00022857"/>
    </source>
</evidence>
<evidence type="ECO:0000256" key="10">
    <source>
        <dbReference type="ARBA" id="ARBA00023445"/>
    </source>
</evidence>
<evidence type="ECO:0000256" key="11">
    <source>
        <dbReference type="PROSITE-ProRule" id="PRU00023"/>
    </source>
</evidence>
<keyword evidence="9 13" id="KW-0472">Membrane</keyword>
<dbReference type="PROSITE" id="PS50088">
    <property type="entry name" value="ANK_REPEAT"/>
    <property type="match status" value="2"/>
</dbReference>
<dbReference type="InterPro" id="IPR002110">
    <property type="entry name" value="Ankyrin_rpt"/>
</dbReference>
<evidence type="ECO:0000313" key="17">
    <source>
        <dbReference type="Proteomes" id="UP000743370"/>
    </source>
</evidence>
<reference evidence="16 17" key="1">
    <citation type="submission" date="2020-05" db="EMBL/GenBank/DDBJ databases">
        <title>Vigna angularis (adzuki bean) Var. LongXiaoDou No. 4 denovo assembly.</title>
        <authorList>
            <person name="Xiang H."/>
        </authorList>
    </citation>
    <scope>NUCLEOTIDE SEQUENCE [LARGE SCALE GENOMIC DNA]</scope>
    <source>
        <tissue evidence="16">Leaf</tissue>
    </source>
</reference>
<dbReference type="Proteomes" id="UP000743370">
    <property type="component" value="Unassembled WGS sequence"/>
</dbReference>
<dbReference type="EMBL" id="JABFOF010000011">
    <property type="protein sequence ID" value="KAG2371115.1"/>
    <property type="molecule type" value="Genomic_DNA"/>
</dbReference>
<dbReference type="SMART" id="SM00248">
    <property type="entry name" value="ANK"/>
    <property type="match status" value="8"/>
</dbReference>
<dbReference type="InterPro" id="IPR026961">
    <property type="entry name" value="PGG_dom"/>
</dbReference>
<proteinExistence type="inferred from homology"/>
<dbReference type="InterPro" id="IPR001509">
    <property type="entry name" value="Epimerase_deHydtase"/>
</dbReference>
<dbReference type="Pfam" id="PF01370">
    <property type="entry name" value="Epimerase"/>
    <property type="match status" value="1"/>
</dbReference>
<dbReference type="FunFam" id="3.40.50.720:FF:000085">
    <property type="entry name" value="Dihydroflavonol reductase"/>
    <property type="match status" value="1"/>
</dbReference>
<feature type="repeat" description="ANK" evidence="11">
    <location>
        <begin position="394"/>
        <end position="426"/>
    </location>
</feature>
<name>A0A8T0JFP5_PHAAN</name>
<dbReference type="PROSITE" id="PS50297">
    <property type="entry name" value="ANK_REP_REGION"/>
    <property type="match status" value="2"/>
</dbReference>
<dbReference type="Gene3D" id="1.25.40.20">
    <property type="entry name" value="Ankyrin repeat-containing domain"/>
    <property type="match status" value="3"/>
</dbReference>
<dbReference type="Pfam" id="PF13962">
    <property type="entry name" value="PGG"/>
    <property type="match status" value="1"/>
</dbReference>
<accession>A0A8T0JFP5</accession>
<evidence type="ECO:0000259" key="15">
    <source>
        <dbReference type="Pfam" id="PF13962"/>
    </source>
</evidence>
<comment type="subcellular location">
    <subcellularLocation>
        <location evidence="2">Cell membrane</location>
        <topology evidence="2">Peripheral membrane protein</topology>
        <orientation evidence="2">Cytoplasmic side</orientation>
    </subcellularLocation>
    <subcellularLocation>
        <location evidence="1">Membrane</location>
        <topology evidence="1">Multi-pass membrane protein</topology>
    </subcellularLocation>
</comment>
<keyword evidence="6 13" id="KW-1133">Transmembrane helix</keyword>
<feature type="domain" description="PGG" evidence="15">
    <location>
        <begin position="657"/>
        <end position="764"/>
    </location>
</feature>
<dbReference type="Pfam" id="PF13857">
    <property type="entry name" value="Ank_5"/>
    <property type="match status" value="1"/>
</dbReference>
<dbReference type="InterPro" id="IPR036291">
    <property type="entry name" value="NAD(P)-bd_dom_sf"/>
</dbReference>
<evidence type="ECO:0000256" key="9">
    <source>
        <dbReference type="ARBA" id="ARBA00023136"/>
    </source>
</evidence>
<organism evidence="16 17">
    <name type="scientific">Phaseolus angularis</name>
    <name type="common">Azuki bean</name>
    <name type="synonym">Vigna angularis</name>
    <dbReference type="NCBI Taxonomy" id="3914"/>
    <lineage>
        <taxon>Eukaryota</taxon>
        <taxon>Viridiplantae</taxon>
        <taxon>Streptophyta</taxon>
        <taxon>Embryophyta</taxon>
        <taxon>Tracheophyta</taxon>
        <taxon>Spermatophyta</taxon>
        <taxon>Magnoliopsida</taxon>
        <taxon>eudicotyledons</taxon>
        <taxon>Gunneridae</taxon>
        <taxon>Pentapetalae</taxon>
        <taxon>rosids</taxon>
        <taxon>fabids</taxon>
        <taxon>Fabales</taxon>
        <taxon>Fabaceae</taxon>
        <taxon>Papilionoideae</taxon>
        <taxon>50 kb inversion clade</taxon>
        <taxon>NPAAA clade</taxon>
        <taxon>indigoferoid/millettioid clade</taxon>
        <taxon>Phaseoleae</taxon>
        <taxon>Vigna</taxon>
    </lineage>
</organism>
<dbReference type="InterPro" id="IPR036770">
    <property type="entry name" value="Ankyrin_rpt-contain_sf"/>
</dbReference>
<gene>
    <name evidence="16" type="ORF">HKW66_Vig0212890</name>
</gene>
<dbReference type="PANTHER" id="PTHR24186">
    <property type="entry name" value="PROTEIN PHOSPHATASE 1 REGULATORY SUBUNIT"/>
    <property type="match status" value="1"/>
</dbReference>
<dbReference type="GO" id="GO:0016491">
    <property type="term" value="F:oxidoreductase activity"/>
    <property type="evidence" value="ECO:0007669"/>
    <property type="project" value="UniProtKB-KW"/>
</dbReference>
<evidence type="ECO:0000256" key="2">
    <source>
        <dbReference type="ARBA" id="ARBA00004413"/>
    </source>
</evidence>
<evidence type="ECO:0000256" key="7">
    <source>
        <dbReference type="ARBA" id="ARBA00023002"/>
    </source>
</evidence>
<evidence type="ECO:0000256" key="3">
    <source>
        <dbReference type="ARBA" id="ARBA00022692"/>
    </source>
</evidence>
<feature type="transmembrane region" description="Helical" evidence="13">
    <location>
        <begin position="702"/>
        <end position="726"/>
    </location>
</feature>
<evidence type="ECO:0000256" key="4">
    <source>
        <dbReference type="ARBA" id="ARBA00022737"/>
    </source>
</evidence>
<evidence type="ECO:0000259" key="14">
    <source>
        <dbReference type="Pfam" id="PF01370"/>
    </source>
</evidence>
<evidence type="ECO:0000256" key="12">
    <source>
        <dbReference type="SAM" id="MobiDB-lite"/>
    </source>
</evidence>
<comment type="similarity">
    <text evidence="10">Belongs to the NAD(P)-dependent epimerase/dehydratase family. Dihydroflavonol-4-reductase subfamily.</text>
</comment>
<keyword evidence="5" id="KW-0521">NADP</keyword>
<dbReference type="SUPFAM" id="SSF48403">
    <property type="entry name" value="Ankyrin repeat"/>
    <property type="match status" value="2"/>
</dbReference>
<evidence type="ECO:0000256" key="13">
    <source>
        <dbReference type="SAM" id="Phobius"/>
    </source>
</evidence>
<evidence type="ECO:0000256" key="8">
    <source>
        <dbReference type="ARBA" id="ARBA00023043"/>
    </source>
</evidence>
<feature type="transmembrane region" description="Helical" evidence="13">
    <location>
        <begin position="662"/>
        <end position="682"/>
    </location>
</feature>
<comment type="caution">
    <text evidence="16">The sequence shown here is derived from an EMBL/GenBank/DDBJ whole genome shotgun (WGS) entry which is preliminary data.</text>
</comment>
<evidence type="ECO:0000256" key="1">
    <source>
        <dbReference type="ARBA" id="ARBA00004141"/>
    </source>
</evidence>
<keyword evidence="4" id="KW-0677">Repeat</keyword>
<evidence type="ECO:0000256" key="6">
    <source>
        <dbReference type="ARBA" id="ARBA00022989"/>
    </source>
</evidence>
<feature type="region of interest" description="Disordered" evidence="12">
    <location>
        <begin position="812"/>
        <end position="843"/>
    </location>
</feature>
<protein>
    <submittedName>
        <fullName evidence="16">Tetraketide alpha-pyrone reductase</fullName>
    </submittedName>
</protein>
<dbReference type="AlphaFoldDB" id="A0A8T0JFP5"/>
<feature type="transmembrane region" description="Helical" evidence="13">
    <location>
        <begin position="778"/>
        <end position="803"/>
    </location>
</feature>
<dbReference type="PANTHER" id="PTHR24186:SF38">
    <property type="entry name" value="ANKYRIN REPEAT FAMILY PROTEIN"/>
    <property type="match status" value="1"/>
</dbReference>
<evidence type="ECO:0000313" key="16">
    <source>
        <dbReference type="EMBL" id="KAG2371115.1"/>
    </source>
</evidence>
<sequence>MVKQTQILEPAVKGTLNVLRSCRKNAALGRVVLTSSSSTLRVRDDFDPNIPLDESSWSSLEYCEKLQHVYMLKAWYAMSKIEAERAAWEFCRENGIDLVTVLPSFIIGPCLPPNLCSTASDVLGLLKGETKRFQVLGRMGYVHIDDVALCQILVYEDAGSHGRYLCSSVVMNEDELAALLANRYPTLSISRFEKVDRPHYELNTQKLKSLGFKFKSIEEMFDDCIASLVKQVRTNDITTFSSLVKENEDILQQRTADSLSTPLHLASRYGCTEIVSDIVRLCPDMVSAEDKNLETPVHEACRQDNVVILKLLLDANSSAVCKLNLDGKNACLLACSHGHLDMVKLLLNLSEMVGPVAAGFDQSCIHIAASRGHTDVVRELLNKWSKLTQVRDDNGNSPLHHACERGHREIAWILLKRDPNLGLLTNDNGYTPLHLAVMNGKVSILKDFASSTPASLNLITGEEETVFHLAVRYGWHDALEFLVHASNGINLLHCQDRYGNTVLHLAVIGKRYKMAEFLINKTKMDINARNSEGVTALDILVQSKDRAENRQLEATFIRAGGRRSIQSVSPVASNSVSPVASSLSMSWRFTRNPVELPNQNELIETIENGNYKPYYFSPTNSGKQKKCQTKKKVENPSHFCYSQSDRKKHYEMHREAVLNARNTIIIVAVLIATVTFAAGISPPGGVHQEGKVKGESTVGETTAFKVFVISNNIALFTSLSIVIVLVSIIPFRRKAHRRLLTITHKVMWVAVAFMATGYVAAIWVILPHNPEMKWLSVVLLALGGGSLGTVFIGLNVMLVEHWLRKSKWKKTRKEEGVDVAADNEKESQNSDIESSYSKGYHSY</sequence>